<dbReference type="Proteomes" id="UP000235670">
    <property type="component" value="Unassembled WGS sequence"/>
</dbReference>
<comment type="caution">
    <text evidence="1">The sequence shown here is derived from an EMBL/GenBank/DDBJ whole genome shotgun (WGS) entry which is preliminary data.</text>
</comment>
<dbReference type="STRING" id="84135.GCA_001052115_00495"/>
<name>A0A2N6SFV9_9BACL</name>
<dbReference type="SUPFAM" id="SSF48452">
    <property type="entry name" value="TPR-like"/>
    <property type="match status" value="1"/>
</dbReference>
<evidence type="ECO:0000313" key="2">
    <source>
        <dbReference type="Proteomes" id="UP000235670"/>
    </source>
</evidence>
<proteinExistence type="predicted"/>
<dbReference type="RefSeq" id="WP_102189533.1">
    <property type="nucleotide sequence ID" value="NZ_CAUTAO010000001.1"/>
</dbReference>
<dbReference type="AlphaFoldDB" id="A0A2N6SFV9"/>
<organism evidence="1 2">
    <name type="scientific">Gemella sanguinis</name>
    <dbReference type="NCBI Taxonomy" id="84135"/>
    <lineage>
        <taxon>Bacteria</taxon>
        <taxon>Bacillati</taxon>
        <taxon>Bacillota</taxon>
        <taxon>Bacilli</taxon>
        <taxon>Bacillales</taxon>
        <taxon>Gemellaceae</taxon>
        <taxon>Gemella</taxon>
    </lineage>
</organism>
<dbReference type="Gene3D" id="1.25.40.10">
    <property type="entry name" value="Tetratricopeptide repeat domain"/>
    <property type="match status" value="1"/>
</dbReference>
<reference evidence="1 2" key="1">
    <citation type="submission" date="2017-09" db="EMBL/GenBank/DDBJ databases">
        <title>Bacterial strain isolated from the female urinary microbiota.</title>
        <authorList>
            <person name="Thomas-White K."/>
            <person name="Kumar N."/>
            <person name="Forster S."/>
            <person name="Putonti C."/>
            <person name="Lawley T."/>
            <person name="Wolfe A.J."/>
        </authorList>
    </citation>
    <scope>NUCLEOTIDE SEQUENCE [LARGE SCALE GENOMIC DNA]</scope>
    <source>
        <strain evidence="1 2">UMB0186</strain>
    </source>
</reference>
<protein>
    <submittedName>
        <fullName evidence="1">Slei family protein</fullName>
    </submittedName>
</protein>
<sequence length="389" mass="45370">MEIEQFLNELDNIDFESIDREQQESFRTILLDNGLFDKALELSEVIYNQNKEDDAAIESYVHNLMYLDKKDEALVVLYNSPKTPAILYLEGLIYKEDELFEIAEEKFVRARELTDVKEAVRAIDKELVAIYLETGREEKAKDMSEKIYHEEPSLENFQVAFDNLIALGMFEEAINFYKDYGKDYEDPNVIFAAAFAYNQMQDLENSKMCLLKIIEIAPDFPEAYLHLGHMSKGDEAKKYLEKYIELQGLAMSAYLHLISLYKEDREYDKTRNLMQNVLTSMGISEETLFISINALKSLYEYDKIHELYTQHALIQDDPILLGAALNALSEEEDYIDFVAEEAIRYYDLLHDEPTYPETLKNVYALTGNQEILEIIKHFEHHHGPHGHHH</sequence>
<dbReference type="InterPro" id="IPR011990">
    <property type="entry name" value="TPR-like_helical_dom_sf"/>
</dbReference>
<evidence type="ECO:0000313" key="1">
    <source>
        <dbReference type="EMBL" id="PMC52824.1"/>
    </source>
</evidence>
<gene>
    <name evidence="1" type="ORF">CJ218_02725</name>
</gene>
<dbReference type="OrthoDB" id="2080803at2"/>
<dbReference type="EMBL" id="PNGT01000002">
    <property type="protein sequence ID" value="PMC52824.1"/>
    <property type="molecule type" value="Genomic_DNA"/>
</dbReference>
<accession>A0A2N6SFV9</accession>